<organism evidence="7 8">
    <name type="scientific">Prymnesium parvum</name>
    <name type="common">Toxic golden alga</name>
    <dbReference type="NCBI Taxonomy" id="97485"/>
    <lineage>
        <taxon>Eukaryota</taxon>
        <taxon>Haptista</taxon>
        <taxon>Haptophyta</taxon>
        <taxon>Prymnesiophyceae</taxon>
        <taxon>Prymnesiales</taxon>
        <taxon>Prymnesiaceae</taxon>
        <taxon>Prymnesium</taxon>
    </lineage>
</organism>
<keyword evidence="8" id="KW-1185">Reference proteome</keyword>
<evidence type="ECO:0000256" key="3">
    <source>
        <dbReference type="ARBA" id="ARBA00022741"/>
    </source>
</evidence>
<reference evidence="7 8" key="1">
    <citation type="journal article" date="2024" name="Science">
        <title>Giant polyketide synthase enzymes in the biosynthesis of giant marine polyether toxins.</title>
        <authorList>
            <person name="Fallon T.R."/>
            <person name="Shende V.V."/>
            <person name="Wierzbicki I.H."/>
            <person name="Pendleton A.L."/>
            <person name="Watervoot N.F."/>
            <person name="Auber R.P."/>
            <person name="Gonzalez D.J."/>
            <person name="Wisecaver J.H."/>
            <person name="Moore B.S."/>
        </authorList>
    </citation>
    <scope>NUCLEOTIDE SEQUENCE [LARGE SCALE GENOMIC DNA]</scope>
    <source>
        <strain evidence="7 8">12B1</strain>
    </source>
</reference>
<dbReference type="InterPro" id="IPR009286">
    <property type="entry name" value="Ins_P5_2-kin"/>
</dbReference>
<keyword evidence="3 6" id="KW-0547">Nucleotide-binding</keyword>
<evidence type="ECO:0000313" key="8">
    <source>
        <dbReference type="Proteomes" id="UP001515480"/>
    </source>
</evidence>
<dbReference type="GO" id="GO:0035299">
    <property type="term" value="F:inositol-1,3,4,5,6-pentakisphosphate 2-kinase activity"/>
    <property type="evidence" value="ECO:0007669"/>
    <property type="project" value="UniProtKB-EC"/>
</dbReference>
<evidence type="ECO:0000256" key="1">
    <source>
        <dbReference type="ARBA" id="ARBA00012023"/>
    </source>
</evidence>
<keyword evidence="4 6" id="KW-0418">Kinase</keyword>
<accession>A0AB34J5S4</accession>
<keyword evidence="5 6" id="KW-0067">ATP-binding</keyword>
<protein>
    <recommendedName>
        <fullName evidence="1 6">Inositol-pentakisphosphate 2-kinase</fullName>
        <ecNumber evidence="1 6">2.7.1.158</ecNumber>
    </recommendedName>
</protein>
<dbReference type="Proteomes" id="UP001515480">
    <property type="component" value="Unassembled WGS sequence"/>
</dbReference>
<evidence type="ECO:0000256" key="6">
    <source>
        <dbReference type="RuleBase" id="RU364126"/>
    </source>
</evidence>
<gene>
    <name evidence="7" type="ORF">AB1Y20_003834</name>
</gene>
<keyword evidence="2 6" id="KW-0808">Transferase</keyword>
<evidence type="ECO:0000256" key="2">
    <source>
        <dbReference type="ARBA" id="ARBA00022679"/>
    </source>
</evidence>
<dbReference type="PANTHER" id="PTHR14456:SF2">
    <property type="entry name" value="INOSITOL-PENTAKISPHOSPHATE 2-KINASE"/>
    <property type="match status" value="1"/>
</dbReference>
<dbReference type="GO" id="GO:0032958">
    <property type="term" value="P:inositol phosphate biosynthetic process"/>
    <property type="evidence" value="ECO:0007669"/>
    <property type="project" value="TreeGrafter"/>
</dbReference>
<dbReference type="EMBL" id="JBGBPQ010000012">
    <property type="protein sequence ID" value="KAL1514747.1"/>
    <property type="molecule type" value="Genomic_DNA"/>
</dbReference>
<dbReference type="EC" id="2.7.1.158" evidence="1 6"/>
<sequence length="404" mass="42504">MEPLSCGRQHAVWRLLADGRVLRVPRAPPADRTDPTTGAAPLRRLLGRQYVHFPLAERGIDAHTARLLHEAAAAHARGDPSVWATPACAVAVERLLAAPSPPEPGQLRASLEVDHSRPPRGAGVCVELKPKGAVLPGAPLSSISPARCRHCLYVRRKEAALGAARTDFCPLDLFAPAAHRRAAAVRALVATPHNNLKLFDRTGALRFGGARGDDRAALHAVLARELPDAGAGAPRARSARGGAPRLQPAPAAQCKVGSAGAMEHYARAIQILGEAAAREAILAYLAEAGGEGGESDTGAMEAAEEPTLQQCIATVGGWLLALTASDVSLMIALGLEAPLEANPKGRLQSEHDLSPGIAYTRDGVAVEYRIGVVDVQPKSCDKVREHYDRDTRLVQALQAAAEAV</sequence>
<dbReference type="GO" id="GO:0005524">
    <property type="term" value="F:ATP binding"/>
    <property type="evidence" value="ECO:0007669"/>
    <property type="project" value="UniProtKB-KW"/>
</dbReference>
<dbReference type="GO" id="GO:0005634">
    <property type="term" value="C:nucleus"/>
    <property type="evidence" value="ECO:0007669"/>
    <property type="project" value="TreeGrafter"/>
</dbReference>
<dbReference type="PANTHER" id="PTHR14456">
    <property type="entry name" value="INOSITOL POLYPHOSPHATE KINASE 1"/>
    <property type="match status" value="1"/>
</dbReference>
<dbReference type="Pfam" id="PF06090">
    <property type="entry name" value="Ins_P5_2-kin"/>
    <property type="match status" value="1"/>
</dbReference>
<comment type="function">
    <text evidence="6">Phosphorylates Ins(1,3,4,5,6)P5 at position 2 to form Ins(1,2,3,4,5,6)P6 (InsP6 or phytate).</text>
</comment>
<comment type="domain">
    <text evidence="6">The EXKPK motif is conserved in inositol-pentakisphosphate 2-kinases of both family 1 and 2.</text>
</comment>
<evidence type="ECO:0000256" key="5">
    <source>
        <dbReference type="ARBA" id="ARBA00022840"/>
    </source>
</evidence>
<proteinExistence type="predicted"/>
<name>A0AB34J5S4_PRYPA</name>
<evidence type="ECO:0000256" key="4">
    <source>
        <dbReference type="ARBA" id="ARBA00022777"/>
    </source>
</evidence>
<evidence type="ECO:0000313" key="7">
    <source>
        <dbReference type="EMBL" id="KAL1514747.1"/>
    </source>
</evidence>
<comment type="caution">
    <text evidence="7">The sequence shown here is derived from an EMBL/GenBank/DDBJ whole genome shotgun (WGS) entry which is preliminary data.</text>
</comment>
<comment type="catalytic activity">
    <reaction evidence="6">
        <text>1D-myo-inositol 1,3,4,5,6-pentakisphosphate + ATP = 1D-myo-inositol hexakisphosphate + ADP + H(+)</text>
        <dbReference type="Rhea" id="RHEA:20313"/>
        <dbReference type="ChEBI" id="CHEBI:15378"/>
        <dbReference type="ChEBI" id="CHEBI:30616"/>
        <dbReference type="ChEBI" id="CHEBI:57733"/>
        <dbReference type="ChEBI" id="CHEBI:58130"/>
        <dbReference type="ChEBI" id="CHEBI:456216"/>
        <dbReference type="EC" id="2.7.1.158"/>
    </reaction>
</comment>
<dbReference type="AlphaFoldDB" id="A0AB34J5S4"/>